<dbReference type="PANTHER" id="PTHR37958:SF1">
    <property type="entry name" value="SODIUM-POTASSIUM_PROTON ANTIPORTER CHAA"/>
    <property type="match status" value="1"/>
</dbReference>
<dbReference type="EMBL" id="CP059851">
    <property type="protein sequence ID" value="QMW22692.1"/>
    <property type="molecule type" value="Genomic_DNA"/>
</dbReference>
<feature type="transmembrane region" description="Helical" evidence="5">
    <location>
        <begin position="133"/>
        <end position="153"/>
    </location>
</feature>
<dbReference type="Pfam" id="PF01699">
    <property type="entry name" value="Na_Ca_ex"/>
    <property type="match status" value="2"/>
</dbReference>
<dbReference type="AlphaFoldDB" id="A0A7G5IH50"/>
<keyword evidence="2 5" id="KW-0812">Transmembrane</keyword>
<feature type="transmembrane region" description="Helical" evidence="5">
    <location>
        <begin position="64"/>
        <end position="87"/>
    </location>
</feature>
<evidence type="ECO:0000256" key="2">
    <source>
        <dbReference type="ARBA" id="ARBA00022692"/>
    </source>
</evidence>
<sequence length="359" mass="36822">MSAKALPLWSLAAPAAAWALLAAWFAGAGFTGPLALVAGLGLLGAVLAAVHHAEILALKLGEPFGTLLLALAVTVIEAGLIVTLMLADPEDTTALARDTVFAAVMIILTGVVGLCLMAGAARHHVQRFTVHGVNAALTTLAVLAVSVLVLPNFTVTTPGSTYAPSQLALIGLVSLLLYGTFVLVQTVRHRDYFLSDTAEDDVHSLIPSNRDTALAGLLLVVALVAVVLLAKALSPAIEANIDAAGAPKAALGVVIAALVLLPESVAAWSAARANRLQTSLNLALGSALATIGLTIPVIAALSLWFGWTLTLGLDPKEMVLLALTLLVSAISLATGRTTVMQGAAHLVLFALFLFLTFVP</sequence>
<feature type="domain" description="Sodium/calcium exchanger membrane region" evidence="6">
    <location>
        <begin position="217"/>
        <end position="357"/>
    </location>
</feature>
<keyword evidence="3 5" id="KW-1133">Transmembrane helix</keyword>
<dbReference type="GO" id="GO:0015386">
    <property type="term" value="F:potassium:proton antiporter activity"/>
    <property type="evidence" value="ECO:0007669"/>
    <property type="project" value="TreeGrafter"/>
</dbReference>
<evidence type="ECO:0000259" key="6">
    <source>
        <dbReference type="Pfam" id="PF01699"/>
    </source>
</evidence>
<evidence type="ECO:0000256" key="5">
    <source>
        <dbReference type="SAM" id="Phobius"/>
    </source>
</evidence>
<feature type="domain" description="Sodium/calcium exchanger membrane region" evidence="6">
    <location>
        <begin position="36"/>
        <end position="186"/>
    </location>
</feature>
<evidence type="ECO:0000256" key="4">
    <source>
        <dbReference type="ARBA" id="ARBA00023136"/>
    </source>
</evidence>
<reference evidence="7 8" key="1">
    <citation type="submission" date="2020-07" db="EMBL/GenBank/DDBJ databases">
        <title>Complete genome sequence for Sandaracinobacter sp. M6.</title>
        <authorList>
            <person name="Tang Y."/>
            <person name="Liu Q."/>
            <person name="Guo Z."/>
            <person name="Lei P."/>
            <person name="Huang B."/>
        </authorList>
    </citation>
    <scope>NUCLEOTIDE SEQUENCE [LARGE SCALE GENOMIC DNA]</scope>
    <source>
        <strain evidence="7 8">M6</strain>
    </source>
</reference>
<dbReference type="InterPro" id="IPR004837">
    <property type="entry name" value="NaCa_Exmemb"/>
</dbReference>
<name>A0A7G5IH50_9SPHN</name>
<feature type="transmembrane region" description="Helical" evidence="5">
    <location>
        <begin position="342"/>
        <end position="358"/>
    </location>
</feature>
<feature type="transmembrane region" description="Helical" evidence="5">
    <location>
        <begin position="318"/>
        <end position="335"/>
    </location>
</feature>
<organism evidence="7 8">
    <name type="scientific">Sandaracinobacteroides saxicola</name>
    <dbReference type="NCBI Taxonomy" id="2759707"/>
    <lineage>
        <taxon>Bacteria</taxon>
        <taxon>Pseudomonadati</taxon>
        <taxon>Pseudomonadota</taxon>
        <taxon>Alphaproteobacteria</taxon>
        <taxon>Sphingomonadales</taxon>
        <taxon>Sphingosinicellaceae</taxon>
        <taxon>Sandaracinobacteroides</taxon>
    </lineage>
</organism>
<dbReference type="Proteomes" id="UP000515292">
    <property type="component" value="Chromosome"/>
</dbReference>
<proteinExistence type="predicted"/>
<feature type="transmembrane region" description="Helical" evidence="5">
    <location>
        <begin position="249"/>
        <end position="270"/>
    </location>
</feature>
<feature type="transmembrane region" description="Helical" evidence="5">
    <location>
        <begin position="99"/>
        <end position="121"/>
    </location>
</feature>
<comment type="subcellular location">
    <subcellularLocation>
        <location evidence="1">Membrane</location>
        <topology evidence="1">Multi-pass membrane protein</topology>
    </subcellularLocation>
</comment>
<feature type="transmembrane region" description="Helical" evidence="5">
    <location>
        <begin position="282"/>
        <end position="306"/>
    </location>
</feature>
<keyword evidence="4 5" id="KW-0472">Membrane</keyword>
<evidence type="ECO:0000256" key="3">
    <source>
        <dbReference type="ARBA" id="ARBA00022989"/>
    </source>
</evidence>
<gene>
    <name evidence="7" type="ORF">H3309_15520</name>
</gene>
<protein>
    <submittedName>
        <fullName evidence="7">Ionic transporter y4hA</fullName>
    </submittedName>
</protein>
<dbReference type="GO" id="GO:0015385">
    <property type="term" value="F:sodium:proton antiporter activity"/>
    <property type="evidence" value="ECO:0007669"/>
    <property type="project" value="TreeGrafter"/>
</dbReference>
<accession>A0A7G5IH50</accession>
<dbReference type="PANTHER" id="PTHR37958">
    <property type="entry name" value="SODIUM-POTASSIUM/PROTON ANTIPORTER CHAA"/>
    <property type="match status" value="1"/>
</dbReference>
<feature type="transmembrane region" description="Helical" evidence="5">
    <location>
        <begin position="165"/>
        <end position="184"/>
    </location>
</feature>
<feature type="transmembrane region" description="Helical" evidence="5">
    <location>
        <begin position="213"/>
        <end position="237"/>
    </location>
</feature>
<evidence type="ECO:0000313" key="7">
    <source>
        <dbReference type="EMBL" id="QMW22692.1"/>
    </source>
</evidence>
<dbReference type="RefSeq" id="WP_182295822.1">
    <property type="nucleotide sequence ID" value="NZ_CP059851.1"/>
</dbReference>
<evidence type="ECO:0000313" key="8">
    <source>
        <dbReference type="Proteomes" id="UP000515292"/>
    </source>
</evidence>
<keyword evidence="8" id="KW-1185">Reference proteome</keyword>
<feature type="transmembrane region" description="Helical" evidence="5">
    <location>
        <begin position="32"/>
        <end position="52"/>
    </location>
</feature>
<dbReference type="KEGG" id="sand:H3309_15520"/>
<dbReference type="GO" id="GO:0005886">
    <property type="term" value="C:plasma membrane"/>
    <property type="evidence" value="ECO:0007669"/>
    <property type="project" value="TreeGrafter"/>
</dbReference>
<evidence type="ECO:0000256" key="1">
    <source>
        <dbReference type="ARBA" id="ARBA00004141"/>
    </source>
</evidence>
<dbReference type="InterPro" id="IPR052946">
    <property type="entry name" value="Alkaline_pH_Ca-Antiporter"/>
</dbReference>